<accession>A0A1U7NF70</accession>
<reference evidence="2 3" key="1">
    <citation type="submission" date="2016-11" db="EMBL/GenBank/DDBJ databases">
        <title>Description of two novel members of the family Erysipelotrichaceae: Ileibacterium lipovorans gen. nov., sp. nov. and Dubosiella newyorkensis, gen. nov., sp. nov.</title>
        <authorList>
            <person name="Cox L.M."/>
            <person name="Sohn J."/>
            <person name="Tyrrell K.L."/>
            <person name="Citron D.M."/>
            <person name="Lawson P.A."/>
            <person name="Patel N.B."/>
            <person name="Iizumi T."/>
            <person name="Perez-Perez G.I."/>
            <person name="Goldstein E.J."/>
            <person name="Blaser M.J."/>
        </authorList>
    </citation>
    <scope>NUCLEOTIDE SEQUENCE [LARGE SCALE GENOMIC DNA]</scope>
    <source>
        <strain evidence="2 3">NYU-BL-A3</strain>
    </source>
</reference>
<dbReference type="AlphaFoldDB" id="A0A1U7NF70"/>
<name>A0A1U7NF70_9FIRM</name>
<feature type="domain" description="Reverse transcriptase" evidence="1">
    <location>
        <begin position="51"/>
        <end position="277"/>
    </location>
</feature>
<dbReference type="PROSITE" id="PS50878">
    <property type="entry name" value="RT_POL"/>
    <property type="match status" value="1"/>
</dbReference>
<dbReference type="EMBL" id="MPJW01000156">
    <property type="protein sequence ID" value="OLU38677.1"/>
    <property type="molecule type" value="Genomic_DNA"/>
</dbReference>
<comment type="caution">
    <text evidence="2">The sequence shown here is derived from an EMBL/GenBank/DDBJ whole genome shotgun (WGS) entry which is preliminary data.</text>
</comment>
<dbReference type="InterPro" id="IPR051083">
    <property type="entry name" value="GrpII_Intron_Splice-Mob/Def"/>
</dbReference>
<dbReference type="Proteomes" id="UP000186341">
    <property type="component" value="Unassembled WGS sequence"/>
</dbReference>
<dbReference type="OrthoDB" id="9803119at2"/>
<dbReference type="Pfam" id="PF00078">
    <property type="entry name" value="RVT_1"/>
    <property type="match status" value="1"/>
</dbReference>
<proteinExistence type="predicted"/>
<keyword evidence="3" id="KW-1185">Reference proteome</keyword>
<protein>
    <recommendedName>
        <fullName evidence="1">Reverse transcriptase domain-containing protein</fullName>
    </recommendedName>
</protein>
<dbReference type="PANTHER" id="PTHR34047">
    <property type="entry name" value="NUCLEAR INTRON MATURASE 1, MITOCHONDRIAL-RELATED"/>
    <property type="match status" value="1"/>
</dbReference>
<evidence type="ECO:0000259" key="1">
    <source>
        <dbReference type="PROSITE" id="PS50878"/>
    </source>
</evidence>
<sequence>MARNKMIDRILSDENMKTVKQRLFQKVADTELSLEEIETAFAEYRRTKDKIRKEILNMSWKPEPAKAVHILKKDGSERVVMVLSPLDRLIQEAAAEVLEKMLKPRLSKSVYQYDQFMGVRKVRQKCLSRLADGRTWVLQADIENCSENLDRSVVMKHLAELFEEEEALVLYRQLITVTDQLCFDERLEARGIYASSSLTNLMMDLCLSDLDRILDHQSIRFVRYGDDYMLFFRTPEEAVDWFEKIREILHNQLGLSLNAHKTAIQNDRYGPYLGRRFVLRNNRFCMMNMEQQYSCTRVEGYLMLIPEEKKKLTVRLQRRGHRENKKTKQANAGVDEQILAGLNQNQIFFISKEQQSLKNT</sequence>
<dbReference type="PANTHER" id="PTHR34047:SF8">
    <property type="entry name" value="PROTEIN YKFC"/>
    <property type="match status" value="1"/>
</dbReference>
<gene>
    <name evidence="2" type="ORF">BO222_08025</name>
</gene>
<evidence type="ECO:0000313" key="2">
    <source>
        <dbReference type="EMBL" id="OLU38677.1"/>
    </source>
</evidence>
<organism evidence="2 3">
    <name type="scientific">Ileibacterium valens</name>
    <dbReference type="NCBI Taxonomy" id="1862668"/>
    <lineage>
        <taxon>Bacteria</taxon>
        <taxon>Bacillati</taxon>
        <taxon>Bacillota</taxon>
        <taxon>Erysipelotrichia</taxon>
        <taxon>Erysipelotrichales</taxon>
        <taxon>Erysipelotrichaceae</taxon>
        <taxon>Ileibacterium</taxon>
    </lineage>
</organism>
<dbReference type="InterPro" id="IPR043502">
    <property type="entry name" value="DNA/RNA_pol_sf"/>
</dbReference>
<evidence type="ECO:0000313" key="3">
    <source>
        <dbReference type="Proteomes" id="UP000186341"/>
    </source>
</evidence>
<dbReference type="RefSeq" id="WP_075820003.1">
    <property type="nucleotide sequence ID" value="NZ_CAPNHH010000041.1"/>
</dbReference>
<dbReference type="SUPFAM" id="SSF56672">
    <property type="entry name" value="DNA/RNA polymerases"/>
    <property type="match status" value="1"/>
</dbReference>
<dbReference type="InterPro" id="IPR000477">
    <property type="entry name" value="RT_dom"/>
</dbReference>
<dbReference type="GeneID" id="82203123"/>